<dbReference type="Gene3D" id="2.40.420.20">
    <property type="match status" value="1"/>
</dbReference>
<protein>
    <submittedName>
        <fullName evidence="2">Putative peptidoglycan binding domain-containing protein</fullName>
    </submittedName>
</protein>
<evidence type="ECO:0000259" key="1">
    <source>
        <dbReference type="Pfam" id="PF01471"/>
    </source>
</evidence>
<dbReference type="Proteomes" id="UP000198583">
    <property type="component" value="Unassembled WGS sequence"/>
</dbReference>
<sequence>MTAPDGREALRRRVRRRLLVTTVVLVVLATGGVVLATGVATSPRSAPKSAPPPPATAKIVKTDLVDQVKVDGTVGHGTATALAGRKAGTLTWLPEQGKVIGRGESLYAVDAVGVKLLLGTTPLYREIRAGVPPGPDVTVLQENLVALGHKDAGPPDGEFGAKTERALKKWQKAAGLPQTGTLGPGDALVLPAAVRVDAVTAQLGAAAEGELMKVTGTGRLVTAKIDQARRAYVAVGAKVEVVLPGSRTVPGKVLSVATGTGKEQENDLVAVIGLDDPAAVPESGQVSVVLSGARRDGVLAVPVRALVAPAGGGYAVEVVRDGRRDLIRVEPGMFASGLVEVSGEGLAEGAEVVIAS</sequence>
<dbReference type="InterPro" id="IPR002477">
    <property type="entry name" value="Peptidoglycan-bd-like"/>
</dbReference>
<keyword evidence="3" id="KW-1185">Reference proteome</keyword>
<evidence type="ECO:0000313" key="2">
    <source>
        <dbReference type="EMBL" id="SFR06194.1"/>
    </source>
</evidence>
<dbReference type="SUPFAM" id="SSF47090">
    <property type="entry name" value="PGBD-like"/>
    <property type="match status" value="1"/>
</dbReference>
<gene>
    <name evidence="2" type="ORF">SAMN04488564_102967</name>
</gene>
<dbReference type="RefSeq" id="WP_245821813.1">
    <property type="nucleotide sequence ID" value="NZ_FOYL01000002.1"/>
</dbReference>
<dbReference type="EMBL" id="FOYL01000002">
    <property type="protein sequence ID" value="SFR06194.1"/>
    <property type="molecule type" value="Genomic_DNA"/>
</dbReference>
<dbReference type="InterPro" id="IPR036366">
    <property type="entry name" value="PGBDSf"/>
</dbReference>
<proteinExistence type="predicted"/>
<evidence type="ECO:0000313" key="3">
    <source>
        <dbReference type="Proteomes" id="UP000198583"/>
    </source>
</evidence>
<dbReference type="InterPro" id="IPR036365">
    <property type="entry name" value="PGBD-like_sf"/>
</dbReference>
<dbReference type="AlphaFoldDB" id="A0A1I6DL92"/>
<organism evidence="2 3">
    <name type="scientific">Lentzea waywayandensis</name>
    <dbReference type="NCBI Taxonomy" id="84724"/>
    <lineage>
        <taxon>Bacteria</taxon>
        <taxon>Bacillati</taxon>
        <taxon>Actinomycetota</taxon>
        <taxon>Actinomycetes</taxon>
        <taxon>Pseudonocardiales</taxon>
        <taxon>Pseudonocardiaceae</taxon>
        <taxon>Lentzea</taxon>
    </lineage>
</organism>
<dbReference type="Pfam" id="PF01471">
    <property type="entry name" value="PG_binding_1"/>
    <property type="match status" value="1"/>
</dbReference>
<name>A0A1I6DL92_9PSEU</name>
<feature type="domain" description="Peptidoglycan binding-like" evidence="1">
    <location>
        <begin position="134"/>
        <end position="184"/>
    </location>
</feature>
<reference evidence="3" key="1">
    <citation type="submission" date="2016-10" db="EMBL/GenBank/DDBJ databases">
        <authorList>
            <person name="Varghese N."/>
            <person name="Submissions S."/>
        </authorList>
    </citation>
    <scope>NUCLEOTIDE SEQUENCE [LARGE SCALE GENOMIC DNA]</scope>
    <source>
        <strain evidence="3">DSM 44232</strain>
    </source>
</reference>
<dbReference type="Gene3D" id="1.10.101.10">
    <property type="entry name" value="PGBD-like superfamily/PGBD"/>
    <property type="match status" value="1"/>
</dbReference>
<dbReference type="STRING" id="84724.SAMN04488564_102967"/>
<accession>A0A1I6DL92</accession>